<organism evidence="2 3">
    <name type="scientific">Budvicia aquatica</name>
    <dbReference type="NCBI Taxonomy" id="82979"/>
    <lineage>
        <taxon>Bacteria</taxon>
        <taxon>Pseudomonadati</taxon>
        <taxon>Pseudomonadota</taxon>
        <taxon>Gammaproteobacteria</taxon>
        <taxon>Enterobacterales</taxon>
        <taxon>Budviciaceae</taxon>
        <taxon>Budvicia</taxon>
    </lineage>
</organism>
<dbReference type="Proteomes" id="UP000373449">
    <property type="component" value="Unassembled WGS sequence"/>
</dbReference>
<evidence type="ECO:0000313" key="2">
    <source>
        <dbReference type="EMBL" id="VFS45481.1"/>
    </source>
</evidence>
<name>A0A484ZD24_9GAMM</name>
<gene>
    <name evidence="2" type="ORF">NCTC12282_00358</name>
</gene>
<evidence type="ECO:0000256" key="1">
    <source>
        <dbReference type="SAM" id="MobiDB-lite"/>
    </source>
</evidence>
<dbReference type="AlphaFoldDB" id="A0A484ZD24"/>
<reference evidence="2 3" key="1">
    <citation type="submission" date="2019-03" db="EMBL/GenBank/DDBJ databases">
        <authorList>
            <consortium name="Pathogen Informatics"/>
        </authorList>
    </citation>
    <scope>NUCLEOTIDE SEQUENCE [LARGE SCALE GENOMIC DNA]</scope>
    <source>
        <strain evidence="2 3">NCTC12282</strain>
    </source>
</reference>
<proteinExistence type="predicted"/>
<protein>
    <submittedName>
        <fullName evidence="2">Uncharacterized protein</fullName>
    </submittedName>
</protein>
<sequence>MITKRLGKNGPLVSALGMGCMTPQKSGSD</sequence>
<dbReference type="EMBL" id="CAADJA010000002">
    <property type="protein sequence ID" value="VFS45481.1"/>
    <property type="molecule type" value="Genomic_DNA"/>
</dbReference>
<feature type="region of interest" description="Disordered" evidence="1">
    <location>
        <begin position="1"/>
        <end position="29"/>
    </location>
</feature>
<evidence type="ECO:0000313" key="3">
    <source>
        <dbReference type="Proteomes" id="UP000373449"/>
    </source>
</evidence>
<dbReference type="PROSITE" id="PS51257">
    <property type="entry name" value="PROKAR_LIPOPROTEIN"/>
    <property type="match status" value="1"/>
</dbReference>
<accession>A0A484ZD24</accession>